<dbReference type="SUPFAM" id="SSF52540">
    <property type="entry name" value="P-loop containing nucleoside triphosphate hydrolases"/>
    <property type="match status" value="1"/>
</dbReference>
<dbReference type="OrthoDB" id="483at2"/>
<dbReference type="GO" id="GO:0005737">
    <property type="term" value="C:cytoplasm"/>
    <property type="evidence" value="ECO:0007669"/>
    <property type="project" value="TreeGrafter"/>
</dbReference>
<reference evidence="4 5" key="1">
    <citation type="submission" date="2019-01" db="EMBL/GenBank/DDBJ databases">
        <title>Novel species of Cellulomonas.</title>
        <authorList>
            <person name="Liu Q."/>
            <person name="Xin Y.-H."/>
        </authorList>
    </citation>
    <scope>NUCLEOTIDE SEQUENCE [LARGE SCALE GENOMIC DNA]</scope>
    <source>
        <strain evidence="4 5">HLT2-17</strain>
    </source>
</reference>
<dbReference type="GO" id="GO:0003677">
    <property type="term" value="F:DNA binding"/>
    <property type="evidence" value="ECO:0007669"/>
    <property type="project" value="InterPro"/>
</dbReference>
<keyword evidence="5" id="KW-1185">Reference proteome</keyword>
<evidence type="ECO:0000313" key="4">
    <source>
        <dbReference type="EMBL" id="RYV49673.1"/>
    </source>
</evidence>
<dbReference type="Pfam" id="PF13191">
    <property type="entry name" value="AAA_16"/>
    <property type="match status" value="1"/>
</dbReference>
<evidence type="ECO:0000256" key="2">
    <source>
        <dbReference type="ARBA" id="ARBA00022840"/>
    </source>
</evidence>
<dbReference type="InterPro" id="IPR027417">
    <property type="entry name" value="P-loop_NTPase"/>
</dbReference>
<dbReference type="RefSeq" id="WP_130103984.1">
    <property type="nucleotide sequence ID" value="NZ_SDWW01000058.1"/>
</dbReference>
<dbReference type="InterPro" id="IPR036388">
    <property type="entry name" value="WH-like_DNA-bd_sf"/>
</dbReference>
<sequence>MSTDVVGRAGELQAVADFLDEVRVGPAGLVLEGEAGIGKTTLWLTAVEQARGRGYRVLVAHPAAAEAHLSYVSLADLLTDVDAAVLDALAEPQRQAIEAVLLRGGAVEAATGRRATGAALLSVIERLADDGPVLLAIDDLQWVDRSSAGALEFVARRLAGRIGVLGALRTGAGTAAGPALQLPDPGTIDRVSVGPLSLGALHGVLRARLGRSFPRPFMVRIQQISAGNPFYALELARGRQLGGATDDLTALPGTLAQLVQARVDAAPAAAQPALLAIAALADPTVELVQLAVDADPVEVDRMLDDAESCGLLRVDGHRVRFTHPLLAAGVYASAPPAVVRAMHRRLAVCVADFEQRARHLALGALRADPRTVRALDEAAVHARARGAPATAAELVDLALRLGADSPERRIRSARHHFDAGDPVRARAAVEDLVDTLGPGRTRASALALLATVRLHDDSYREAAGYLEQALAEAGDDLRLRVEISVELQFVLVNLGRIRDSFALTEHTVDAAERLADPDLLGKALASSVMIRFLTGQGLDEAPLRRALALEDLDTPGPVMLRPTLVSSLLLAWTGQLDDARTGLLALRQHCLERGEESDLMFTAFHTVIVECWRGNLADARLIAEDTMERALELGTSIPLAIALFAQGTVAAYAGDPAPARRAARGALDIFERGSSLAVTVWPIVTLGFVDVSLGEYEAAVTTLGPLAAAAAVMGYGEPTAAPFAPDAVEALVGAGRLAEAAELVDQLERNGRRLDRPWALALGARGRSLLLAAQGDLDGAWAAAERALVEHERLPMPFERARTLLVLGQVQRRRRQKRAAAVALGDAVRVFDELGTALWAARARTELARVAGPRSATGELTPSERRVAELAATGRTNREVAAVLFISPKTVEANLAHVYRKLGIRSRAELGQWTVELRS</sequence>
<evidence type="ECO:0000256" key="1">
    <source>
        <dbReference type="ARBA" id="ARBA00022741"/>
    </source>
</evidence>
<evidence type="ECO:0000259" key="3">
    <source>
        <dbReference type="PROSITE" id="PS50043"/>
    </source>
</evidence>
<dbReference type="Proteomes" id="UP000293764">
    <property type="component" value="Unassembled WGS sequence"/>
</dbReference>
<dbReference type="PANTHER" id="PTHR16305">
    <property type="entry name" value="TESTICULAR SOLUBLE ADENYLYL CYCLASE"/>
    <property type="match status" value="1"/>
</dbReference>
<dbReference type="Gene3D" id="3.40.50.300">
    <property type="entry name" value="P-loop containing nucleotide triphosphate hydrolases"/>
    <property type="match status" value="1"/>
</dbReference>
<evidence type="ECO:0000313" key="5">
    <source>
        <dbReference type="Proteomes" id="UP000293764"/>
    </source>
</evidence>
<dbReference type="InterPro" id="IPR041664">
    <property type="entry name" value="AAA_16"/>
</dbReference>
<dbReference type="SUPFAM" id="SSF48452">
    <property type="entry name" value="TPR-like"/>
    <property type="match status" value="1"/>
</dbReference>
<accession>A0A4Q5MXL0</accession>
<dbReference type="SUPFAM" id="SSF46894">
    <property type="entry name" value="C-terminal effector domain of the bipartite response regulators"/>
    <property type="match status" value="1"/>
</dbReference>
<dbReference type="InterPro" id="IPR000792">
    <property type="entry name" value="Tscrpt_reg_LuxR_C"/>
</dbReference>
<dbReference type="AlphaFoldDB" id="A0A4Q5MXL0"/>
<organism evidence="4 5">
    <name type="scientific">Pengzhenrongella frigida</name>
    <dbReference type="NCBI Taxonomy" id="1259133"/>
    <lineage>
        <taxon>Bacteria</taxon>
        <taxon>Bacillati</taxon>
        <taxon>Actinomycetota</taxon>
        <taxon>Actinomycetes</taxon>
        <taxon>Micrococcales</taxon>
        <taxon>Pengzhenrongella</taxon>
    </lineage>
</organism>
<dbReference type="GO" id="GO:0006355">
    <property type="term" value="P:regulation of DNA-templated transcription"/>
    <property type="evidence" value="ECO:0007669"/>
    <property type="project" value="InterPro"/>
</dbReference>
<gene>
    <name evidence="4" type="ORF">EUA98_17495</name>
</gene>
<dbReference type="InterPro" id="IPR011990">
    <property type="entry name" value="TPR-like_helical_dom_sf"/>
</dbReference>
<proteinExistence type="predicted"/>
<feature type="domain" description="HTH luxR-type" evidence="3">
    <location>
        <begin position="853"/>
        <end position="918"/>
    </location>
</feature>
<dbReference type="Gene3D" id="1.10.10.10">
    <property type="entry name" value="Winged helix-like DNA-binding domain superfamily/Winged helix DNA-binding domain"/>
    <property type="match status" value="1"/>
</dbReference>
<dbReference type="EMBL" id="SDWW01000058">
    <property type="protein sequence ID" value="RYV49673.1"/>
    <property type="molecule type" value="Genomic_DNA"/>
</dbReference>
<dbReference type="SMART" id="SM00421">
    <property type="entry name" value="HTH_LUXR"/>
    <property type="match status" value="1"/>
</dbReference>
<dbReference type="GO" id="GO:0005524">
    <property type="term" value="F:ATP binding"/>
    <property type="evidence" value="ECO:0007669"/>
    <property type="project" value="UniProtKB-KW"/>
</dbReference>
<dbReference type="Pfam" id="PF00196">
    <property type="entry name" value="GerE"/>
    <property type="match status" value="1"/>
</dbReference>
<name>A0A4Q5MXL0_9MICO</name>
<dbReference type="CDD" id="cd06170">
    <property type="entry name" value="LuxR_C_like"/>
    <property type="match status" value="1"/>
</dbReference>
<dbReference type="PRINTS" id="PR00038">
    <property type="entry name" value="HTHLUXR"/>
</dbReference>
<dbReference type="InterPro" id="IPR016032">
    <property type="entry name" value="Sig_transdc_resp-reg_C-effctor"/>
</dbReference>
<keyword evidence="1" id="KW-0547">Nucleotide-binding</keyword>
<dbReference type="PROSITE" id="PS50043">
    <property type="entry name" value="HTH_LUXR_2"/>
    <property type="match status" value="1"/>
</dbReference>
<dbReference type="PANTHER" id="PTHR16305:SF35">
    <property type="entry name" value="TRANSCRIPTIONAL ACTIVATOR DOMAIN"/>
    <property type="match status" value="1"/>
</dbReference>
<dbReference type="PROSITE" id="PS00622">
    <property type="entry name" value="HTH_LUXR_1"/>
    <property type="match status" value="1"/>
</dbReference>
<protein>
    <submittedName>
        <fullName evidence="4">LuxR family transcriptional regulator</fullName>
    </submittedName>
</protein>
<dbReference type="GO" id="GO:0004016">
    <property type="term" value="F:adenylate cyclase activity"/>
    <property type="evidence" value="ECO:0007669"/>
    <property type="project" value="TreeGrafter"/>
</dbReference>
<dbReference type="Gene3D" id="1.25.40.10">
    <property type="entry name" value="Tetratricopeptide repeat domain"/>
    <property type="match status" value="2"/>
</dbReference>
<keyword evidence="2" id="KW-0067">ATP-binding</keyword>
<comment type="caution">
    <text evidence="4">The sequence shown here is derived from an EMBL/GenBank/DDBJ whole genome shotgun (WGS) entry which is preliminary data.</text>
</comment>